<evidence type="ECO:0000313" key="2">
    <source>
        <dbReference type="Proteomes" id="UP000321606"/>
    </source>
</evidence>
<evidence type="ECO:0000313" key="1">
    <source>
        <dbReference type="EMBL" id="BBM36517.1"/>
    </source>
</evidence>
<protein>
    <submittedName>
        <fullName evidence="1">Uncharacterized protein</fullName>
    </submittedName>
</protein>
<proteinExistence type="predicted"/>
<dbReference type="Pfam" id="PF13644">
    <property type="entry name" value="DKNYY"/>
    <property type="match status" value="3"/>
</dbReference>
<dbReference type="Proteomes" id="UP000321606">
    <property type="component" value="Chromosome"/>
</dbReference>
<dbReference type="InterPro" id="IPR027375">
    <property type="entry name" value="DKNYY"/>
</dbReference>
<sequence>MKSADNKTFGSMKNSFAKDKNNVYYRGRKIDFISSDKFQILDEYFAKDDKNSYQYFDFNPNIEIIKNSDIDIDTFDIYKNKMVTFYADKNNVYYHSDEGLKKWEGADPETLVIDLFSRDKNSVYYLTKKLDGVSPEGFEIIAYNLIKDNKNLYYIQENNENDDVKVIVLELKGIDLKTFEGVIKDYLVENLYYKDKNNVYYSYIDSDESMIYLKKIDNADPETFTLIGNEITGDKNNIYYKDQKIKGIDRKSFKKFDYDFIKDKNGIYNFENENDNIVIKPLKIEDLDLDSFDMIIYGPRRTVNDDINFYRDKKSIYYREYGVIKRINGANTELFEALDEKFSTDESNVYYKEKKLSGIDADSFKTFEGNKGIFADKNGLYIINDKNKKTDIIKIEIKNVDLKSFERFENYFRDKNNVYYVDDNGMRVLNDADVKTFERFQQEYTFYKDKNNIYYEDKKLEGVDRKTFESTSLFGKDKSNIYYKNKKLGLTSKNFQIISDIENIFKNAEGIHLINDEDVKETGAENIKIVPMESKNVDLKTFENLSTPIFSTNYYKDKNNIYYRDGNKFIKVENVDTESFKVIDNDNAEDKNRKYFKGK</sequence>
<organism evidence="1 2">
    <name type="scientific">Pseudoleptotrichia goodfellowii</name>
    <dbReference type="NCBI Taxonomy" id="157692"/>
    <lineage>
        <taxon>Bacteria</taxon>
        <taxon>Fusobacteriati</taxon>
        <taxon>Fusobacteriota</taxon>
        <taxon>Fusobacteriia</taxon>
        <taxon>Fusobacteriales</taxon>
        <taxon>Leptotrichiaceae</taxon>
        <taxon>Pseudoleptotrichia</taxon>
    </lineage>
</organism>
<dbReference type="EMBL" id="AP019822">
    <property type="protein sequence ID" value="BBM36517.1"/>
    <property type="molecule type" value="Genomic_DNA"/>
</dbReference>
<gene>
    <name evidence="1" type="ORF">JCM16774_1450</name>
</gene>
<accession>A0A510JBE9</accession>
<reference evidence="1 2" key="1">
    <citation type="submission" date="2019-07" db="EMBL/GenBank/DDBJ databases">
        <title>Complete Genome Sequence of Leptotrichia goodfellowii Strain JCM 16774.</title>
        <authorList>
            <person name="Watanabe S."/>
            <person name="Cui L."/>
        </authorList>
    </citation>
    <scope>NUCLEOTIDE SEQUENCE [LARGE SCALE GENOMIC DNA]</scope>
    <source>
        <strain evidence="1 2">JCM16774</strain>
    </source>
</reference>
<dbReference type="KEGG" id="lgo:JCM16774_1450"/>
<dbReference type="AlphaFoldDB" id="A0A510JBE9"/>
<name>A0A510JBE9_9FUSO</name>
<dbReference type="STRING" id="714315.GCA_000516535_01459"/>